<evidence type="ECO:0000256" key="1">
    <source>
        <dbReference type="ARBA" id="ARBA00010936"/>
    </source>
</evidence>
<dbReference type="InterPro" id="IPR011343">
    <property type="entry name" value="DeoC"/>
</dbReference>
<dbReference type="GO" id="GO:0006018">
    <property type="term" value="P:2-deoxyribose 1-phosphate catabolic process"/>
    <property type="evidence" value="ECO:0007669"/>
    <property type="project" value="UniProtKB-UniRule"/>
</dbReference>
<proteinExistence type="inferred from homology"/>
<protein>
    <recommendedName>
        <fullName evidence="7">Deoxyribose-phosphate aldolase</fullName>
        <shortName evidence="7">DERA</shortName>
        <ecNumber evidence="7">4.1.2.4</ecNumber>
    </recommendedName>
    <alternativeName>
        <fullName evidence="7">2-deoxy-D-ribose 5-phosphate aldolase</fullName>
    </alternativeName>
    <alternativeName>
        <fullName evidence="7">Phosphodeoxyriboaldolase</fullName>
        <shortName evidence="7">Deoxyriboaldolase</shortName>
    </alternativeName>
</protein>
<feature type="active site" description="Schiff-base intermediate with acetaldehyde" evidence="7">
    <location>
        <position position="155"/>
    </location>
</feature>
<evidence type="ECO:0000256" key="6">
    <source>
        <dbReference type="ARBA" id="ARBA00056337"/>
    </source>
</evidence>
<dbReference type="InterPro" id="IPR013785">
    <property type="entry name" value="Aldolase_TIM"/>
</dbReference>
<reference evidence="8 9" key="1">
    <citation type="submission" date="2019-03" db="EMBL/GenBank/DDBJ databases">
        <title>Genomic Encyclopedia of Type Strains, Phase IV (KMG-IV): sequencing the most valuable type-strain genomes for metagenomic binning, comparative biology and taxonomic classification.</title>
        <authorList>
            <person name="Goeker M."/>
        </authorList>
    </citation>
    <scope>NUCLEOTIDE SEQUENCE [LARGE SCALE GENOMIC DNA]</scope>
    <source>
        <strain evidence="8 9">DSM 25964</strain>
    </source>
</reference>
<keyword evidence="3 7" id="KW-0456">Lyase</keyword>
<comment type="caution">
    <text evidence="8">The sequence shown here is derived from an EMBL/GenBank/DDBJ whole genome shotgun (WGS) entry which is preliminary data.</text>
</comment>
<evidence type="ECO:0000313" key="8">
    <source>
        <dbReference type="EMBL" id="TDY59462.1"/>
    </source>
</evidence>
<name>A0A4R8M5G0_9BACT</name>
<organism evidence="8 9">
    <name type="scientific">Aminivibrio pyruvatiphilus</name>
    <dbReference type="NCBI Taxonomy" id="1005740"/>
    <lineage>
        <taxon>Bacteria</taxon>
        <taxon>Thermotogati</taxon>
        <taxon>Synergistota</taxon>
        <taxon>Synergistia</taxon>
        <taxon>Synergistales</taxon>
        <taxon>Aminobacteriaceae</taxon>
        <taxon>Aminivibrio</taxon>
    </lineage>
</organism>
<evidence type="ECO:0000256" key="3">
    <source>
        <dbReference type="ARBA" id="ARBA00023239"/>
    </source>
</evidence>
<comment type="catalytic activity">
    <reaction evidence="5 7">
        <text>2-deoxy-D-ribose 5-phosphate = D-glyceraldehyde 3-phosphate + acetaldehyde</text>
        <dbReference type="Rhea" id="RHEA:12821"/>
        <dbReference type="ChEBI" id="CHEBI:15343"/>
        <dbReference type="ChEBI" id="CHEBI:59776"/>
        <dbReference type="ChEBI" id="CHEBI:62877"/>
        <dbReference type="EC" id="4.1.2.4"/>
    </reaction>
</comment>
<evidence type="ECO:0000256" key="4">
    <source>
        <dbReference type="ARBA" id="ARBA00023270"/>
    </source>
</evidence>
<keyword evidence="4 7" id="KW-0704">Schiff base</keyword>
<dbReference type="SMART" id="SM01133">
    <property type="entry name" value="DeoC"/>
    <property type="match status" value="1"/>
</dbReference>
<accession>A0A4R8M5G0</accession>
<dbReference type="EMBL" id="SORI01000013">
    <property type="protein sequence ID" value="TDY59462.1"/>
    <property type="molecule type" value="Genomic_DNA"/>
</dbReference>
<dbReference type="InterPro" id="IPR002915">
    <property type="entry name" value="DeoC/FbaB/LacD_aldolase"/>
</dbReference>
<dbReference type="EC" id="4.1.2.4" evidence="7"/>
<keyword evidence="2 7" id="KW-0963">Cytoplasm</keyword>
<dbReference type="Pfam" id="PF01791">
    <property type="entry name" value="DeoC"/>
    <property type="match status" value="1"/>
</dbReference>
<gene>
    <name evidence="7" type="primary">deoC</name>
    <name evidence="8" type="ORF">C8D99_11339</name>
</gene>
<dbReference type="Gene3D" id="3.20.20.70">
    <property type="entry name" value="Aldolase class I"/>
    <property type="match status" value="1"/>
</dbReference>
<dbReference type="HAMAP" id="MF_00114">
    <property type="entry name" value="DeoC_type1"/>
    <property type="match status" value="1"/>
</dbReference>
<comment type="similarity">
    <text evidence="1 7">Belongs to the DeoC/FbaB aldolase family. DeoC type 1 subfamily.</text>
</comment>
<dbReference type="PIRSF" id="PIRSF001357">
    <property type="entry name" value="DeoC"/>
    <property type="match status" value="1"/>
</dbReference>
<comment type="function">
    <text evidence="6 7">Catalyzes a reversible aldol reaction between acetaldehyde and D-glyceraldehyde 3-phosphate to generate 2-deoxy-D-ribose 5-phosphate.</text>
</comment>
<dbReference type="GO" id="GO:0009264">
    <property type="term" value="P:deoxyribonucleotide catabolic process"/>
    <property type="evidence" value="ECO:0007669"/>
    <property type="project" value="UniProtKB-UniRule"/>
</dbReference>
<dbReference type="AlphaFoldDB" id="A0A4R8M5G0"/>
<evidence type="ECO:0000313" key="9">
    <source>
        <dbReference type="Proteomes" id="UP000295066"/>
    </source>
</evidence>
<dbReference type="SUPFAM" id="SSF51569">
    <property type="entry name" value="Aldolase"/>
    <property type="match status" value="1"/>
</dbReference>
<dbReference type="UniPathway" id="UPA00002">
    <property type="reaction ID" value="UER00468"/>
</dbReference>
<evidence type="ECO:0000256" key="2">
    <source>
        <dbReference type="ARBA" id="ARBA00022490"/>
    </source>
</evidence>
<dbReference type="FunFam" id="3.20.20.70:FF:000044">
    <property type="entry name" value="Deoxyribose-phosphate aldolase"/>
    <property type="match status" value="1"/>
</dbReference>
<evidence type="ECO:0000256" key="5">
    <source>
        <dbReference type="ARBA" id="ARBA00048791"/>
    </source>
</evidence>
<dbReference type="GO" id="GO:0016052">
    <property type="term" value="P:carbohydrate catabolic process"/>
    <property type="evidence" value="ECO:0007669"/>
    <property type="project" value="TreeGrafter"/>
</dbReference>
<evidence type="ECO:0000256" key="7">
    <source>
        <dbReference type="HAMAP-Rule" id="MF_00114"/>
    </source>
</evidence>
<dbReference type="RefSeq" id="WP_133957999.1">
    <property type="nucleotide sequence ID" value="NZ_SORI01000013.1"/>
</dbReference>
<dbReference type="GO" id="GO:0005737">
    <property type="term" value="C:cytoplasm"/>
    <property type="evidence" value="ECO:0007669"/>
    <property type="project" value="UniProtKB-SubCell"/>
</dbReference>
<dbReference type="Proteomes" id="UP000295066">
    <property type="component" value="Unassembled WGS sequence"/>
</dbReference>
<feature type="active site" description="Proton donor/acceptor" evidence="7">
    <location>
        <position position="184"/>
    </location>
</feature>
<dbReference type="NCBIfam" id="TIGR00126">
    <property type="entry name" value="deoC"/>
    <property type="match status" value="1"/>
</dbReference>
<keyword evidence="9" id="KW-1185">Reference proteome</keyword>
<dbReference type="CDD" id="cd00959">
    <property type="entry name" value="DeoC"/>
    <property type="match status" value="1"/>
</dbReference>
<dbReference type="PANTHER" id="PTHR10889:SF1">
    <property type="entry name" value="DEOXYRIBOSE-PHOSPHATE ALDOLASE"/>
    <property type="match status" value="1"/>
</dbReference>
<dbReference type="GO" id="GO:0004139">
    <property type="term" value="F:deoxyribose-phosphate aldolase activity"/>
    <property type="evidence" value="ECO:0007669"/>
    <property type="project" value="UniProtKB-UniRule"/>
</dbReference>
<dbReference type="PANTHER" id="PTHR10889">
    <property type="entry name" value="DEOXYRIBOSE-PHOSPHATE ALDOLASE"/>
    <property type="match status" value="1"/>
</dbReference>
<dbReference type="InterPro" id="IPR028581">
    <property type="entry name" value="DeoC_typeI"/>
</dbReference>
<feature type="active site" description="Proton donor/acceptor" evidence="7">
    <location>
        <position position="92"/>
    </location>
</feature>
<dbReference type="OrthoDB" id="9778711at2"/>
<sequence>MNTKQLASMIDHTLLKPDARVDDIRRLCEEAKEYGFASVCVNGSFVETAVRELKGSGVKVCAVIGFPLGACSSETKAFEAREAAARGAEELDMVVAVGRLLAGDEDYVREDIRNVVEAAGKGALVKVILETCLLNDEQKILGCRLAEEGGARFVKTSTGFSSGGATADDIALMRQTVGGRLGVKASGGIRTRHDAETMIAAGANRIGASASVAICSEDRS</sequence>
<comment type="pathway">
    <text evidence="7">Carbohydrate degradation; 2-deoxy-D-ribose 1-phosphate degradation; D-glyceraldehyde 3-phosphate and acetaldehyde from 2-deoxy-alpha-D-ribose 1-phosphate: step 2/2.</text>
</comment>
<comment type="subcellular location">
    <subcellularLocation>
        <location evidence="7">Cytoplasm</location>
    </subcellularLocation>
</comment>